<dbReference type="GO" id="GO:0016020">
    <property type="term" value="C:membrane"/>
    <property type="evidence" value="ECO:0007669"/>
    <property type="project" value="InterPro"/>
</dbReference>
<keyword evidence="3" id="KW-0472">Membrane</keyword>
<sequence>MDSSLCQVFKGVCLAVFLSSVHGHGDCTGEKIQLRGPEGWYCDGQWRQVEILCGSQLGTISSDVKDISSRTCNQLGCDGESEASRTTKTSKKDEPVWRVNCDDWNELSLTGCHFTRAKEKESLPIINVKCSAELDDTSTLITIDVVEFALFFVTIILGSILLYHFVLWKFNSSSKENDQPKSRPTLSSSHVMVHVGTDDPNEPEAVDQGDEEHGERSALIIDSSCQEVTTEKAGHTSKHDTVEEEGTEVEETPELVYNPCYGAVTVKDEHSSKHETIEQEDTELGEIPESVDNDCYEPITEKAENSSNHDWSAEEGTESEETPELVYNVCYGAVTSNVGQSSTQDTSNEQEDTELGETTEFVDNVCYEGITEEAGRPHQTD</sequence>
<evidence type="ECO:0000256" key="1">
    <source>
        <dbReference type="ARBA" id="ARBA00023157"/>
    </source>
</evidence>
<feature type="region of interest" description="Disordered" evidence="2">
    <location>
        <begin position="302"/>
        <end position="322"/>
    </location>
</feature>
<dbReference type="AlphaFoldDB" id="A0A9Q1BMC3"/>
<reference evidence="5" key="1">
    <citation type="submission" date="2021-10" db="EMBL/GenBank/DDBJ databases">
        <title>Tropical sea cucumber genome reveals ecological adaptation and Cuvierian tubules defense mechanism.</title>
        <authorList>
            <person name="Chen T."/>
        </authorList>
    </citation>
    <scope>NUCLEOTIDE SEQUENCE</scope>
    <source>
        <strain evidence="5">Nanhai2018</strain>
        <tissue evidence="5">Muscle</tissue>
    </source>
</reference>
<feature type="compositionally biased region" description="Acidic residues" evidence="2">
    <location>
        <begin position="199"/>
        <end position="210"/>
    </location>
</feature>
<protein>
    <submittedName>
        <fullName evidence="5">Uncharacterized protein</fullName>
    </submittedName>
</protein>
<feature type="region of interest" description="Disordered" evidence="2">
    <location>
        <begin position="337"/>
        <end position="381"/>
    </location>
</feature>
<keyword evidence="1" id="KW-1015">Disulfide bond</keyword>
<feature type="compositionally biased region" description="Acidic residues" evidence="2">
    <location>
        <begin position="348"/>
        <end position="357"/>
    </location>
</feature>
<evidence type="ECO:0000256" key="2">
    <source>
        <dbReference type="SAM" id="MobiDB-lite"/>
    </source>
</evidence>
<feature type="signal peptide" evidence="4">
    <location>
        <begin position="1"/>
        <end position="23"/>
    </location>
</feature>
<dbReference type="SUPFAM" id="SSF56487">
    <property type="entry name" value="SRCR-like"/>
    <property type="match status" value="1"/>
</dbReference>
<proteinExistence type="predicted"/>
<dbReference type="InterPro" id="IPR036772">
    <property type="entry name" value="SRCR-like_dom_sf"/>
</dbReference>
<dbReference type="Proteomes" id="UP001152320">
    <property type="component" value="Chromosome 14"/>
</dbReference>
<feature type="chain" id="PRO_5040280327" evidence="4">
    <location>
        <begin position="24"/>
        <end position="381"/>
    </location>
</feature>
<evidence type="ECO:0000313" key="5">
    <source>
        <dbReference type="EMBL" id="KAJ8029275.1"/>
    </source>
</evidence>
<feature type="compositionally biased region" description="Acidic residues" evidence="2">
    <location>
        <begin position="242"/>
        <end position="251"/>
    </location>
</feature>
<evidence type="ECO:0000313" key="6">
    <source>
        <dbReference type="Proteomes" id="UP001152320"/>
    </source>
</evidence>
<keyword evidence="6" id="KW-1185">Reference proteome</keyword>
<feature type="compositionally biased region" description="Acidic residues" evidence="2">
    <location>
        <begin position="313"/>
        <end position="322"/>
    </location>
</feature>
<comment type="caution">
    <text evidence="5">The sequence shown here is derived from an EMBL/GenBank/DDBJ whole genome shotgun (WGS) entry which is preliminary data.</text>
</comment>
<feature type="region of interest" description="Disordered" evidence="2">
    <location>
        <begin position="193"/>
        <end position="251"/>
    </location>
</feature>
<feature type="transmembrane region" description="Helical" evidence="3">
    <location>
        <begin position="148"/>
        <end position="168"/>
    </location>
</feature>
<keyword evidence="4" id="KW-0732">Signal</keyword>
<accession>A0A9Q1BMC3</accession>
<feature type="compositionally biased region" description="Basic and acidic residues" evidence="2">
    <location>
        <begin position="229"/>
        <end position="241"/>
    </location>
</feature>
<name>A0A9Q1BMC3_HOLLE</name>
<evidence type="ECO:0000256" key="4">
    <source>
        <dbReference type="SAM" id="SignalP"/>
    </source>
</evidence>
<feature type="compositionally biased region" description="Polar residues" evidence="2">
    <location>
        <begin position="337"/>
        <end position="347"/>
    </location>
</feature>
<gene>
    <name evidence="5" type="ORF">HOLleu_28630</name>
</gene>
<dbReference type="EMBL" id="JAIZAY010000014">
    <property type="protein sequence ID" value="KAJ8029275.1"/>
    <property type="molecule type" value="Genomic_DNA"/>
</dbReference>
<keyword evidence="3" id="KW-0812">Transmembrane</keyword>
<keyword evidence="3" id="KW-1133">Transmembrane helix</keyword>
<organism evidence="5 6">
    <name type="scientific">Holothuria leucospilota</name>
    <name type="common">Black long sea cucumber</name>
    <name type="synonym">Mertensiothuria leucospilota</name>
    <dbReference type="NCBI Taxonomy" id="206669"/>
    <lineage>
        <taxon>Eukaryota</taxon>
        <taxon>Metazoa</taxon>
        <taxon>Echinodermata</taxon>
        <taxon>Eleutherozoa</taxon>
        <taxon>Echinozoa</taxon>
        <taxon>Holothuroidea</taxon>
        <taxon>Aspidochirotacea</taxon>
        <taxon>Aspidochirotida</taxon>
        <taxon>Holothuriidae</taxon>
        <taxon>Holothuria</taxon>
    </lineage>
</organism>
<evidence type="ECO:0000256" key="3">
    <source>
        <dbReference type="SAM" id="Phobius"/>
    </source>
</evidence>